<feature type="domain" description="Cyclic nucleotide-binding" evidence="2">
    <location>
        <begin position="52"/>
        <end position="217"/>
    </location>
</feature>
<evidence type="ECO:0000256" key="1">
    <source>
        <dbReference type="SAM" id="MobiDB-lite"/>
    </source>
</evidence>
<dbReference type="InterPro" id="IPR014710">
    <property type="entry name" value="RmlC-like_jellyroll"/>
</dbReference>
<dbReference type="GO" id="GO:0005829">
    <property type="term" value="C:cytosol"/>
    <property type="evidence" value="ECO:0007669"/>
    <property type="project" value="TreeGrafter"/>
</dbReference>
<dbReference type="InterPro" id="IPR050503">
    <property type="entry name" value="cAMP-dep_PK_reg_su-like"/>
</dbReference>
<dbReference type="GO" id="GO:0034236">
    <property type="term" value="F:protein kinase A catalytic subunit binding"/>
    <property type="evidence" value="ECO:0007669"/>
    <property type="project" value="TreeGrafter"/>
</dbReference>
<protein>
    <recommendedName>
        <fullName evidence="2">Cyclic nucleotide-binding domain-containing protein</fullName>
    </recommendedName>
</protein>
<feature type="compositionally biased region" description="Basic and acidic residues" evidence="1">
    <location>
        <begin position="85"/>
        <end position="96"/>
    </location>
</feature>
<feature type="domain" description="Cyclic nucleotide-binding" evidence="2">
    <location>
        <begin position="220"/>
        <end position="256"/>
    </location>
</feature>
<dbReference type="CDD" id="cd00038">
    <property type="entry name" value="CAP_ED"/>
    <property type="match status" value="1"/>
</dbReference>
<dbReference type="GO" id="GO:0005952">
    <property type="term" value="C:cAMP-dependent protein kinase complex"/>
    <property type="evidence" value="ECO:0007669"/>
    <property type="project" value="InterPro"/>
</dbReference>
<gene>
    <name evidence="3" type="ORF">ECRASSUSDP1_LOCUS17485</name>
</gene>
<comment type="caution">
    <text evidence="3">The sequence shown here is derived from an EMBL/GenBank/DDBJ whole genome shotgun (WGS) entry which is preliminary data.</text>
</comment>
<name>A0AAD2D0M6_EUPCR</name>
<reference evidence="3" key="1">
    <citation type="submission" date="2023-07" db="EMBL/GenBank/DDBJ databases">
        <authorList>
            <consortium name="AG Swart"/>
            <person name="Singh M."/>
            <person name="Singh A."/>
            <person name="Seah K."/>
            <person name="Emmerich C."/>
        </authorList>
    </citation>
    <scope>NUCLEOTIDE SEQUENCE</scope>
    <source>
        <strain evidence="3">DP1</strain>
    </source>
</reference>
<dbReference type="InterPro" id="IPR000595">
    <property type="entry name" value="cNMP-bd_dom"/>
</dbReference>
<dbReference type="InterPro" id="IPR018490">
    <property type="entry name" value="cNMP-bd_dom_sf"/>
</dbReference>
<feature type="region of interest" description="Disordered" evidence="1">
    <location>
        <begin position="85"/>
        <end position="144"/>
    </location>
</feature>
<organism evidence="3 4">
    <name type="scientific">Euplotes crassus</name>
    <dbReference type="NCBI Taxonomy" id="5936"/>
    <lineage>
        <taxon>Eukaryota</taxon>
        <taxon>Sar</taxon>
        <taxon>Alveolata</taxon>
        <taxon>Ciliophora</taxon>
        <taxon>Intramacronucleata</taxon>
        <taxon>Spirotrichea</taxon>
        <taxon>Hypotrichia</taxon>
        <taxon>Euplotida</taxon>
        <taxon>Euplotidae</taxon>
        <taxon>Moneuplotes</taxon>
    </lineage>
</organism>
<proteinExistence type="predicted"/>
<feature type="compositionally biased region" description="Basic residues" evidence="1">
    <location>
        <begin position="104"/>
        <end position="114"/>
    </location>
</feature>
<sequence length="756" mass="86874">MEKIVEILKLTYRTKSDVDILLPLMKQIEFFKSSKISEQELGFICKKLNHLFVPEGKDVITYGEYGSEFYISLDGKVDVLIPKSKEEQKEEEKESKQSVTPQKAKSKAPVRRQMHLSAESGQVKRKSTKLDVSGDGKDKSDPRIFTNKEIPYNKVAQLPPGVGFGELALISKNSKRAATIRAATDCNFAVLEKQDYQQIYGKYEEKILNQKIDFLKSIPIFKHATRDSMKKLTPFLLEKEYKKGQFVFKEGDKIDNTDEHNPTSPSYTAKHKNMDIFLIRQGEFEISSKGLKLNAKKPSVSMNQPQSYTILGPGNFLNDSLIFQPATPSTCSTTEEFLNAKCISTKGLCYIIKFNELYKSIKKTNSLKLFEETAKHKIQHNEEVVKARIDFMAKCESYMHKLRANEQLISIFAKGKKGIQKLKNEQFFKKKFWRETIHFREDLEEEKEDVKDPQKGIFTANAFLEDCESGKFEGSTFNFSRRSQQRDIKTLKSISRPKTGNRTSMIQQPRHMKQLVKFLNSSINSTRETLANRNNNSASLQQTCYKDESLNKAKYKSRIIRKRSQIKSGFMIFNNMQSSITKAPSFNETSVENFTFIGSPGKNKINLTKSEFSPSNNREIKTPNHRISYAQRNLKKRIGYKRVISKSKILMKNIPTNTQIILERTKQRQKIKGQPMASQFKSTTRKKVRMHQKRKNSVSLIHSGCFQKGSLTRKESSEYSEITNNSRKKAKNVIASGQLIQMINSVLPVRKNPLIL</sequence>
<feature type="compositionally biased region" description="Basic and acidic residues" evidence="1">
    <location>
        <begin position="128"/>
        <end position="142"/>
    </location>
</feature>
<dbReference type="Proteomes" id="UP001295684">
    <property type="component" value="Unassembled WGS sequence"/>
</dbReference>
<dbReference type="EMBL" id="CAMPGE010017653">
    <property type="protein sequence ID" value="CAI2376116.1"/>
    <property type="molecule type" value="Genomic_DNA"/>
</dbReference>
<accession>A0AAD2D0M6</accession>
<dbReference type="InterPro" id="IPR018488">
    <property type="entry name" value="cNMP-bd_CS"/>
</dbReference>
<dbReference type="PANTHER" id="PTHR11635:SF152">
    <property type="entry name" value="CAMP-DEPENDENT PROTEIN KINASE TYPE I REGULATORY SUBUNIT-RELATED"/>
    <property type="match status" value="1"/>
</dbReference>
<dbReference type="PROSITE" id="PS50042">
    <property type="entry name" value="CNMP_BINDING_3"/>
    <property type="match status" value="2"/>
</dbReference>
<dbReference type="Gene3D" id="2.60.120.10">
    <property type="entry name" value="Jelly Rolls"/>
    <property type="match status" value="2"/>
</dbReference>
<evidence type="ECO:0000259" key="2">
    <source>
        <dbReference type="PROSITE" id="PS50042"/>
    </source>
</evidence>
<dbReference type="AlphaFoldDB" id="A0AAD2D0M6"/>
<dbReference type="GO" id="GO:0030552">
    <property type="term" value="F:cAMP binding"/>
    <property type="evidence" value="ECO:0007669"/>
    <property type="project" value="TreeGrafter"/>
</dbReference>
<keyword evidence="4" id="KW-1185">Reference proteome</keyword>
<dbReference type="PANTHER" id="PTHR11635">
    <property type="entry name" value="CAMP-DEPENDENT PROTEIN KINASE REGULATORY CHAIN"/>
    <property type="match status" value="1"/>
</dbReference>
<evidence type="ECO:0000313" key="4">
    <source>
        <dbReference type="Proteomes" id="UP001295684"/>
    </source>
</evidence>
<evidence type="ECO:0000313" key="3">
    <source>
        <dbReference type="EMBL" id="CAI2376116.1"/>
    </source>
</evidence>
<dbReference type="GO" id="GO:0004862">
    <property type="term" value="F:cAMP-dependent protein kinase inhibitor activity"/>
    <property type="evidence" value="ECO:0007669"/>
    <property type="project" value="TreeGrafter"/>
</dbReference>
<dbReference type="PROSITE" id="PS00889">
    <property type="entry name" value="CNMP_BINDING_2"/>
    <property type="match status" value="1"/>
</dbReference>
<dbReference type="SUPFAM" id="SSF51206">
    <property type="entry name" value="cAMP-binding domain-like"/>
    <property type="match status" value="2"/>
</dbReference>